<dbReference type="InterPro" id="IPR029031">
    <property type="entry name" value="Gingipain_N_sf"/>
</dbReference>
<dbReference type="Gene3D" id="2.60.40.4070">
    <property type="match status" value="1"/>
</dbReference>
<dbReference type="InterPro" id="IPR001769">
    <property type="entry name" value="Gingipain"/>
</dbReference>
<dbReference type="Pfam" id="PF01364">
    <property type="entry name" value="Peptidase_C25"/>
    <property type="match status" value="1"/>
</dbReference>
<dbReference type="EMBL" id="CP019352">
    <property type="protein sequence ID" value="APY01004.1"/>
    <property type="molecule type" value="Genomic_DNA"/>
</dbReference>
<evidence type="ECO:0000259" key="2">
    <source>
        <dbReference type="Pfam" id="PF01364"/>
    </source>
</evidence>
<gene>
    <name evidence="3" type="ORF">BWR22_12020</name>
</gene>
<dbReference type="InterPro" id="IPR029030">
    <property type="entry name" value="Caspase-like_dom_sf"/>
</dbReference>
<dbReference type="RefSeq" id="WP_076733908.1">
    <property type="nucleotide sequence ID" value="NZ_CP019352.1"/>
</dbReference>
<protein>
    <submittedName>
        <fullName evidence="3">Peptidase C25</fullName>
    </submittedName>
</protein>
<dbReference type="Proteomes" id="UP000187506">
    <property type="component" value="Chromosome"/>
</dbReference>
<feature type="domain" description="Gingipain" evidence="2">
    <location>
        <begin position="540"/>
        <end position="917"/>
    </location>
</feature>
<reference evidence="3 4" key="1">
    <citation type="submission" date="2017-01" db="EMBL/GenBank/DDBJ databases">
        <title>Complete genome of Lacinutrix venerupis DOK2-8 isolated from seawater in Dokdo.</title>
        <authorList>
            <person name="Chi W.-J."/>
            <person name="Kim J.H."/>
        </authorList>
    </citation>
    <scope>NUCLEOTIDE SEQUENCE [LARGE SCALE GENOMIC DNA]</scope>
    <source>
        <strain evidence="3 4">DOK2-8</strain>
    </source>
</reference>
<dbReference type="KEGG" id="lvn:BWR22_12020"/>
<evidence type="ECO:0000313" key="3">
    <source>
        <dbReference type="EMBL" id="APY01004.1"/>
    </source>
</evidence>
<dbReference type="GO" id="GO:0008234">
    <property type="term" value="F:cysteine-type peptidase activity"/>
    <property type="evidence" value="ECO:0007669"/>
    <property type="project" value="InterPro"/>
</dbReference>
<keyword evidence="4" id="KW-1185">Reference proteome</keyword>
<sequence length="1296" mass="143737">MKKILFVITVLLCTLVYSQQKKFNLTWTDSKTLSTGSYSLTLPSFLPEENYSINPKTGISFVAQWDVSSSINEDNVTLSNVKYASISKSELKDLDLKTIPSTLQYSLKNAIARENRYALLTVSSIIKTGTNAYKKITSFTVNYENSNISYRTNNNQTITNSVLSSGTWYKFGIDKSGVFKLSKSFLNSLGINTDVIDPRTIKIYGNGGQMIPYLNNENYPLDPVENAIKVVGEQDGVFNDGDYVMFYGVGPKGIVDNSIINTNINPYQDVTYYYLNVGFGFGKRIQNMIEPTANATVNISTFQDYKFHEVDEFNLAFVGRRWFGDKLDVETTKSFDFNFPNIVTEESVKFKFFGASTSGSSANWTISANNNVITTLTTPGINLNDDIYGVNVSYNGDVNVSSDNISITVDYDKLGVPSAVGYIDYISIEATRNLNFIGTQFEFYNRISAENTGVGMYTISNAANLSEVWDITDINNITTKLNSESTLNFKANLGSLKKYVAVTPFNLFEPLNLGVSTVFNQNIKGTIFKNAQGDFQDIDYVIVSPNSLISQASRLAQINREKNNLNVKVISLEAIYSEFNTGNTDIAAIRNLAKYVYDNASSADKRIKYLCLFGDSSFDYKGRVASNTYNTPSWHAYESFNLTGSYVSDDFYGMMDPNEGTMISSDKLDIAVGRFLADSPDRAKEMVDKVEVYYSTAALGSWRNNFLAISDDVDDVYEAELQETTDQIADDITAAKPFLNPVKVHTDAYQQEASSGGDRYPSVTTAIANAVENGALVVNYFGHGGEDGWAFERLFQKPDVQALRNECKLSCFVTVTCEYTRFDNPLRVTAGELVYWNKDGGAISLVSTTRQIYFSVGVNFNKKLEEYLFSYNDSDIYEDHEYPSIAEALRLTKVSNSIAGVGQKTLVFSFGDPALKLAFPKPNVRLTKINDVPIAGNNEVLEALSYAKLSGEVTDVAGNVLTNYNGKVVTTIYDKPITRETLGNDYTYDGPNLIIMEFETLGEVIFRGQSTVTNGEFEFDFIVPRDIGVPVGFGKVSFYASQEGSVNDQSGAAVNTLQIGGVNENAAEDNIGPNISLYMNDENFVSGGVTNESPTLLLKLQDENGINTASGIGHDIVAILDGDEVNPYVLNNYYVTELDDYTKGSLTYPFRDLEPGLHTLTLKAWDVYNNSSTAELQFRVFNEDESLIIENVLNYPNPFVNYTEFWFTHNSSETLDISVQIFTVSGKLVRTLNGQTNGDACLNCGKAANSTSRDIVWDGRDDFGDKIGKGTYVYKLKVHSSATNKTVERIEKLVIL</sequence>
<evidence type="ECO:0000313" key="4">
    <source>
        <dbReference type="Proteomes" id="UP000187506"/>
    </source>
</evidence>
<dbReference type="NCBIfam" id="NF033707">
    <property type="entry name" value="T9SS_sortase"/>
    <property type="match status" value="1"/>
</dbReference>
<dbReference type="GO" id="GO:0006508">
    <property type="term" value="P:proteolysis"/>
    <property type="evidence" value="ECO:0007669"/>
    <property type="project" value="InterPro"/>
</dbReference>
<evidence type="ECO:0000256" key="1">
    <source>
        <dbReference type="ARBA" id="ARBA00022729"/>
    </source>
</evidence>
<proteinExistence type="predicted"/>
<dbReference type="CDD" id="cd02258">
    <property type="entry name" value="Peptidase_C25_N"/>
    <property type="match status" value="1"/>
</dbReference>
<organism evidence="3 4">
    <name type="scientific">Lacinutrix venerupis</name>
    <dbReference type="NCBI Taxonomy" id="1486034"/>
    <lineage>
        <taxon>Bacteria</taxon>
        <taxon>Pseudomonadati</taxon>
        <taxon>Bacteroidota</taxon>
        <taxon>Flavobacteriia</taxon>
        <taxon>Flavobacteriales</taxon>
        <taxon>Flavobacteriaceae</taxon>
        <taxon>Lacinutrix</taxon>
    </lineage>
</organism>
<name>A0AAC9LMS9_9FLAO</name>
<accession>A0AAC9LMS9</accession>
<dbReference type="SUPFAM" id="SSF52129">
    <property type="entry name" value="Caspase-like"/>
    <property type="match status" value="1"/>
</dbReference>
<dbReference type="Gene3D" id="3.40.50.1460">
    <property type="match status" value="1"/>
</dbReference>
<dbReference type="Gene3D" id="3.40.50.10390">
    <property type="entry name" value="Gingipain r, domain 1"/>
    <property type="match status" value="1"/>
</dbReference>
<keyword evidence="1" id="KW-0732">Signal</keyword>